<proteinExistence type="predicted"/>
<keyword evidence="2" id="KW-0812">Transmembrane</keyword>
<dbReference type="EMBL" id="CAACVG010010151">
    <property type="protein sequence ID" value="VEN55138.1"/>
    <property type="molecule type" value="Genomic_DNA"/>
</dbReference>
<evidence type="ECO:0000256" key="1">
    <source>
        <dbReference type="SAM" id="MobiDB-lite"/>
    </source>
</evidence>
<name>A0A653D4N0_CALMS</name>
<accession>A0A653D4N0</accession>
<feature type="compositionally biased region" description="Basic and acidic residues" evidence="1">
    <location>
        <begin position="1"/>
        <end position="16"/>
    </location>
</feature>
<evidence type="ECO:0000256" key="2">
    <source>
        <dbReference type="SAM" id="Phobius"/>
    </source>
</evidence>
<feature type="transmembrane region" description="Helical" evidence="2">
    <location>
        <begin position="53"/>
        <end position="73"/>
    </location>
</feature>
<protein>
    <submittedName>
        <fullName evidence="3">Uncharacterized protein</fullName>
    </submittedName>
</protein>
<dbReference type="Proteomes" id="UP000410492">
    <property type="component" value="Unassembled WGS sequence"/>
</dbReference>
<feature type="compositionally biased region" description="Polar residues" evidence="1">
    <location>
        <begin position="18"/>
        <end position="28"/>
    </location>
</feature>
<keyword evidence="4" id="KW-1185">Reference proteome</keyword>
<feature type="non-terminal residue" evidence="3">
    <location>
        <position position="1"/>
    </location>
</feature>
<gene>
    <name evidence="3" type="ORF">CALMAC_LOCUS14404</name>
</gene>
<keyword evidence="2" id="KW-1133">Transmembrane helix</keyword>
<evidence type="ECO:0000313" key="3">
    <source>
        <dbReference type="EMBL" id="VEN55138.1"/>
    </source>
</evidence>
<reference evidence="3 4" key="1">
    <citation type="submission" date="2019-01" db="EMBL/GenBank/DDBJ databases">
        <authorList>
            <person name="Sayadi A."/>
        </authorList>
    </citation>
    <scope>NUCLEOTIDE SEQUENCE [LARGE SCALE GENOMIC DNA]</scope>
</reference>
<feature type="region of interest" description="Disordered" evidence="1">
    <location>
        <begin position="1"/>
        <end position="28"/>
    </location>
</feature>
<keyword evidence="2" id="KW-0472">Membrane</keyword>
<dbReference type="AlphaFoldDB" id="A0A653D4N0"/>
<sequence length="77" mass="8891">SRQAERRETKERRESSRGNPSRFTQQPSRVRRSFCLVCKGSVWKNMRVVKFKWVLVLVLVTVLGVQLVLGRAYRGGG</sequence>
<evidence type="ECO:0000313" key="4">
    <source>
        <dbReference type="Proteomes" id="UP000410492"/>
    </source>
</evidence>
<organism evidence="3 4">
    <name type="scientific">Callosobruchus maculatus</name>
    <name type="common">Southern cowpea weevil</name>
    <name type="synonym">Pulse bruchid</name>
    <dbReference type="NCBI Taxonomy" id="64391"/>
    <lineage>
        <taxon>Eukaryota</taxon>
        <taxon>Metazoa</taxon>
        <taxon>Ecdysozoa</taxon>
        <taxon>Arthropoda</taxon>
        <taxon>Hexapoda</taxon>
        <taxon>Insecta</taxon>
        <taxon>Pterygota</taxon>
        <taxon>Neoptera</taxon>
        <taxon>Endopterygota</taxon>
        <taxon>Coleoptera</taxon>
        <taxon>Polyphaga</taxon>
        <taxon>Cucujiformia</taxon>
        <taxon>Chrysomeloidea</taxon>
        <taxon>Chrysomelidae</taxon>
        <taxon>Bruchinae</taxon>
        <taxon>Bruchini</taxon>
        <taxon>Callosobruchus</taxon>
    </lineage>
</organism>